<feature type="non-terminal residue" evidence="1">
    <location>
        <position position="164"/>
    </location>
</feature>
<sequence length="164" mass="18440">MEYNYSPEQLGYIQRSTSNLSAKIRDILPFHSDSEFAQLMRMPVLKFLNLVDLLQDHECFDDWTYSDVMLHVAACVHRLGNGGPWQDTASTFDVSVKRANDITGQVIQIIIKRLANLVSLPETTCDPDGPFDGEFDTRVGFLGAGSVWLGMESNKHLVAPYLED</sequence>
<protein>
    <submittedName>
        <fullName evidence="1">Uncharacterized protein</fullName>
    </submittedName>
</protein>
<evidence type="ECO:0000313" key="1">
    <source>
        <dbReference type="EMBL" id="KAJ1938511.1"/>
    </source>
</evidence>
<reference evidence="1" key="1">
    <citation type="submission" date="2022-07" db="EMBL/GenBank/DDBJ databases">
        <title>Phylogenomic reconstructions and comparative analyses of Kickxellomycotina fungi.</title>
        <authorList>
            <person name="Reynolds N.K."/>
            <person name="Stajich J.E."/>
            <person name="Barry K."/>
            <person name="Grigoriev I.V."/>
            <person name="Crous P."/>
            <person name="Smith M.E."/>
        </authorList>
    </citation>
    <scope>NUCLEOTIDE SEQUENCE</scope>
    <source>
        <strain evidence="1">NRRL 5244</strain>
    </source>
</reference>
<name>A0ACC1J5T6_9FUNG</name>
<proteinExistence type="predicted"/>
<gene>
    <name evidence="1" type="ORF">FBU59_004415</name>
</gene>
<evidence type="ECO:0000313" key="2">
    <source>
        <dbReference type="Proteomes" id="UP001150603"/>
    </source>
</evidence>
<comment type="caution">
    <text evidence="1">The sequence shown here is derived from an EMBL/GenBank/DDBJ whole genome shotgun (WGS) entry which is preliminary data.</text>
</comment>
<organism evidence="1 2">
    <name type="scientific">Linderina macrospora</name>
    <dbReference type="NCBI Taxonomy" id="4868"/>
    <lineage>
        <taxon>Eukaryota</taxon>
        <taxon>Fungi</taxon>
        <taxon>Fungi incertae sedis</taxon>
        <taxon>Zoopagomycota</taxon>
        <taxon>Kickxellomycotina</taxon>
        <taxon>Kickxellomycetes</taxon>
        <taxon>Kickxellales</taxon>
        <taxon>Kickxellaceae</taxon>
        <taxon>Linderina</taxon>
    </lineage>
</organism>
<accession>A0ACC1J5T6</accession>
<keyword evidence="2" id="KW-1185">Reference proteome</keyword>
<dbReference type="Proteomes" id="UP001150603">
    <property type="component" value="Unassembled WGS sequence"/>
</dbReference>
<dbReference type="EMBL" id="JANBPW010003146">
    <property type="protein sequence ID" value="KAJ1938511.1"/>
    <property type="molecule type" value="Genomic_DNA"/>
</dbReference>